<name>A0AAF0EVI6_9BASI</name>
<evidence type="ECO:0000256" key="12">
    <source>
        <dbReference type="ARBA" id="ARBA00023098"/>
    </source>
</evidence>
<keyword evidence="13 18" id="KW-0472">Membrane</keyword>
<keyword evidence="8 18" id="KW-0812">Transmembrane</keyword>
<evidence type="ECO:0000256" key="3">
    <source>
        <dbReference type="ARBA" id="ARBA00004141"/>
    </source>
</evidence>
<comment type="cofactor">
    <cofactor evidence="1">
        <name>Mn(2+)</name>
        <dbReference type="ChEBI" id="CHEBI:29035"/>
    </cofactor>
</comment>
<evidence type="ECO:0000256" key="5">
    <source>
        <dbReference type="ARBA" id="ARBA00013212"/>
    </source>
</evidence>
<dbReference type="GO" id="GO:0016020">
    <property type="term" value="C:membrane"/>
    <property type="evidence" value="ECO:0007669"/>
    <property type="project" value="UniProtKB-SubCell"/>
</dbReference>
<evidence type="ECO:0000256" key="10">
    <source>
        <dbReference type="ARBA" id="ARBA00022842"/>
    </source>
</evidence>
<proteinExistence type="inferred from homology"/>
<evidence type="ECO:0000313" key="20">
    <source>
        <dbReference type="Proteomes" id="UP001217754"/>
    </source>
</evidence>
<evidence type="ECO:0000256" key="11">
    <source>
        <dbReference type="ARBA" id="ARBA00022989"/>
    </source>
</evidence>
<dbReference type="PROSITE" id="PS00379">
    <property type="entry name" value="CDP_ALCOHOL_P_TRANSF"/>
    <property type="match status" value="1"/>
</dbReference>
<keyword evidence="9" id="KW-0479">Metal-binding</keyword>
<accession>A0AAF0EVI6</accession>
<evidence type="ECO:0000256" key="14">
    <source>
        <dbReference type="ARBA" id="ARBA00023209"/>
    </source>
</evidence>
<evidence type="ECO:0000256" key="13">
    <source>
        <dbReference type="ARBA" id="ARBA00023136"/>
    </source>
</evidence>
<organism evidence="19 20">
    <name type="scientific">Malassezia japonica</name>
    <dbReference type="NCBI Taxonomy" id="223818"/>
    <lineage>
        <taxon>Eukaryota</taxon>
        <taxon>Fungi</taxon>
        <taxon>Dikarya</taxon>
        <taxon>Basidiomycota</taxon>
        <taxon>Ustilaginomycotina</taxon>
        <taxon>Malasseziomycetes</taxon>
        <taxon>Malasseziales</taxon>
        <taxon>Malasseziaceae</taxon>
        <taxon>Malassezia</taxon>
    </lineage>
</organism>
<evidence type="ECO:0000256" key="16">
    <source>
        <dbReference type="RuleBase" id="RU003750"/>
    </source>
</evidence>
<dbReference type="Pfam" id="PF01066">
    <property type="entry name" value="CDP-OH_P_transf"/>
    <property type="match status" value="1"/>
</dbReference>
<comment type="cofactor">
    <cofactor evidence="2">
        <name>Mg(2+)</name>
        <dbReference type="ChEBI" id="CHEBI:18420"/>
    </cofactor>
</comment>
<dbReference type="RefSeq" id="XP_060120613.1">
    <property type="nucleotide sequence ID" value="XM_060264630.1"/>
</dbReference>
<keyword evidence="7 16" id="KW-0808">Transferase</keyword>
<dbReference type="InterPro" id="IPR048254">
    <property type="entry name" value="CDP_ALCOHOL_P_TRANSF_CS"/>
</dbReference>
<keyword evidence="14" id="KW-0594">Phospholipid biosynthesis</keyword>
<dbReference type="PANTHER" id="PTHR15362">
    <property type="entry name" value="PHOSPHATIDYLINOSITOL SYNTHASE"/>
    <property type="match status" value="1"/>
</dbReference>
<dbReference type="FunFam" id="1.20.120.1760:FF:000011">
    <property type="entry name" value="Cdp-diacylglycerol-inositol 3-phosphatidyltransferase pis"/>
    <property type="match status" value="1"/>
</dbReference>
<dbReference type="InterPro" id="IPR014387">
    <property type="entry name" value="CDP_diag_ino_3_P_euk"/>
</dbReference>
<keyword evidence="10" id="KW-0460">Magnesium</keyword>
<dbReference type="InterPro" id="IPR000462">
    <property type="entry name" value="CDP-OH_P_trans"/>
</dbReference>
<feature type="transmembrane region" description="Helical" evidence="18">
    <location>
        <begin position="102"/>
        <end position="124"/>
    </location>
</feature>
<dbReference type="GO" id="GO:0046872">
    <property type="term" value="F:metal ion binding"/>
    <property type="evidence" value="ECO:0007669"/>
    <property type="project" value="UniProtKB-KW"/>
</dbReference>
<dbReference type="PIRSF" id="PIRSF000848">
    <property type="entry name" value="CDP_diag_ino_3_P"/>
    <property type="match status" value="1"/>
</dbReference>
<dbReference type="GO" id="GO:0005794">
    <property type="term" value="C:Golgi apparatus"/>
    <property type="evidence" value="ECO:0007669"/>
    <property type="project" value="TreeGrafter"/>
</dbReference>
<protein>
    <recommendedName>
        <fullName evidence="5">CDP-diacylglycerol--inositol 3-phosphatidyltransferase</fullName>
        <ecNumber evidence="5">2.7.8.11</ecNumber>
    </recommendedName>
</protein>
<dbReference type="Gene3D" id="1.20.120.1760">
    <property type="match status" value="1"/>
</dbReference>
<keyword evidence="15" id="KW-1208">Phospholipid metabolism</keyword>
<evidence type="ECO:0000256" key="15">
    <source>
        <dbReference type="ARBA" id="ARBA00023264"/>
    </source>
</evidence>
<evidence type="ECO:0000256" key="9">
    <source>
        <dbReference type="ARBA" id="ARBA00022723"/>
    </source>
</evidence>
<evidence type="ECO:0000313" key="19">
    <source>
        <dbReference type="EMBL" id="WFD37716.1"/>
    </source>
</evidence>
<keyword evidence="11 18" id="KW-1133">Transmembrane helix</keyword>
<feature type="transmembrane region" description="Helical" evidence="18">
    <location>
        <begin position="30"/>
        <end position="50"/>
    </location>
</feature>
<dbReference type="EC" id="2.7.8.11" evidence="5"/>
<comment type="similarity">
    <text evidence="4 16">Belongs to the CDP-alcohol phosphatidyltransferase class-I family.</text>
</comment>
<sequence length="271" mass="30600">MPAAKRGKQSTPRRKASAEQAVVHEKAENVFLFVPNLIGYARVILASISLYFMRDNPRVCTVLYGVSCLLDVFDGMLARRLDQSTKFGAVLDMVTDRCTTSCLLCFLGAAYPRCALLFMFLVTLDFSSHYIHMYSTLVTGNKSHKVIDSSRSRILSMYYTDTRVLFLFCAGNELFFVCLYLMAFYKQPLDLDVLAIMPKSLVAAIATEKSGWVYYVLHSYVPSLTWPQILGAVTFPVCAGKQIINCVQFWKAAKTLADIDVQERRARRSKK</sequence>
<evidence type="ECO:0000256" key="18">
    <source>
        <dbReference type="SAM" id="Phobius"/>
    </source>
</evidence>
<dbReference type="EMBL" id="CP119958">
    <property type="protein sequence ID" value="WFD37716.1"/>
    <property type="molecule type" value="Genomic_DNA"/>
</dbReference>
<dbReference type="AlphaFoldDB" id="A0AAF0EVI6"/>
<feature type="compositionally biased region" description="Basic residues" evidence="17">
    <location>
        <begin position="1"/>
        <end position="15"/>
    </location>
</feature>
<evidence type="ECO:0000256" key="17">
    <source>
        <dbReference type="SAM" id="MobiDB-lite"/>
    </source>
</evidence>
<dbReference type="GO" id="GO:0006661">
    <property type="term" value="P:phosphatidylinositol biosynthetic process"/>
    <property type="evidence" value="ECO:0007669"/>
    <property type="project" value="TreeGrafter"/>
</dbReference>
<evidence type="ECO:0000256" key="4">
    <source>
        <dbReference type="ARBA" id="ARBA00010441"/>
    </source>
</evidence>
<gene>
    <name evidence="19" type="primary">pis1</name>
    <name evidence="19" type="ORF">MJAP1_000663</name>
</gene>
<dbReference type="InterPro" id="IPR043130">
    <property type="entry name" value="CDP-OH_PTrfase_TM_dom"/>
</dbReference>
<keyword evidence="6" id="KW-0444">Lipid biosynthesis</keyword>
<evidence type="ECO:0000256" key="2">
    <source>
        <dbReference type="ARBA" id="ARBA00001946"/>
    </source>
</evidence>
<evidence type="ECO:0000256" key="7">
    <source>
        <dbReference type="ARBA" id="ARBA00022679"/>
    </source>
</evidence>
<dbReference type="PANTHER" id="PTHR15362:SF4">
    <property type="entry name" value="CDP-DIACYLGLYCEROL--INOSITOL 3-PHOSPHATIDYLTRANSFERASE"/>
    <property type="match status" value="1"/>
</dbReference>
<evidence type="ECO:0000256" key="6">
    <source>
        <dbReference type="ARBA" id="ARBA00022516"/>
    </source>
</evidence>
<reference evidence="19" key="1">
    <citation type="submission" date="2023-03" db="EMBL/GenBank/DDBJ databases">
        <title>Mating type loci evolution in Malassezia.</title>
        <authorList>
            <person name="Coelho M.A."/>
        </authorList>
    </citation>
    <scope>NUCLEOTIDE SEQUENCE</scope>
    <source>
        <strain evidence="19">CBS 9431</strain>
    </source>
</reference>
<dbReference type="GO" id="GO:0003881">
    <property type="term" value="F:CDP-diacylglycerol-inositol 3-phosphatidyltransferase activity"/>
    <property type="evidence" value="ECO:0007669"/>
    <property type="project" value="UniProtKB-EC"/>
</dbReference>
<keyword evidence="20" id="KW-1185">Reference proteome</keyword>
<keyword evidence="12" id="KW-0443">Lipid metabolism</keyword>
<feature type="region of interest" description="Disordered" evidence="17">
    <location>
        <begin position="1"/>
        <end position="20"/>
    </location>
</feature>
<evidence type="ECO:0000256" key="1">
    <source>
        <dbReference type="ARBA" id="ARBA00001936"/>
    </source>
</evidence>
<dbReference type="GeneID" id="85224312"/>
<feature type="transmembrane region" description="Helical" evidence="18">
    <location>
        <begin position="164"/>
        <end position="185"/>
    </location>
</feature>
<comment type="subcellular location">
    <subcellularLocation>
        <location evidence="3">Membrane</location>
        <topology evidence="3">Multi-pass membrane protein</topology>
    </subcellularLocation>
</comment>
<dbReference type="Proteomes" id="UP001217754">
    <property type="component" value="Chromosome 1"/>
</dbReference>
<evidence type="ECO:0000256" key="8">
    <source>
        <dbReference type="ARBA" id="ARBA00022692"/>
    </source>
</evidence>